<keyword evidence="3" id="KW-1185">Reference proteome</keyword>
<name>A0A4Y3RI76_9ACTN</name>
<dbReference type="AlphaFoldDB" id="A0A4Y3RI76"/>
<organism evidence="2 3">
    <name type="scientific">Streptomyces gardneri</name>
    <dbReference type="NCBI Taxonomy" id="66892"/>
    <lineage>
        <taxon>Bacteria</taxon>
        <taxon>Bacillati</taxon>
        <taxon>Actinomycetota</taxon>
        <taxon>Actinomycetes</taxon>
        <taxon>Kitasatosporales</taxon>
        <taxon>Streptomycetaceae</taxon>
        <taxon>Streptomyces</taxon>
    </lineage>
</organism>
<accession>A0A4Y3RI76</accession>
<feature type="compositionally biased region" description="Basic residues" evidence="1">
    <location>
        <begin position="70"/>
        <end position="81"/>
    </location>
</feature>
<proteinExistence type="predicted"/>
<feature type="region of interest" description="Disordered" evidence="1">
    <location>
        <begin position="143"/>
        <end position="172"/>
    </location>
</feature>
<comment type="caution">
    <text evidence="2">The sequence shown here is derived from an EMBL/GenBank/DDBJ whole genome shotgun (WGS) entry which is preliminary data.</text>
</comment>
<feature type="compositionally biased region" description="Basic residues" evidence="1">
    <location>
        <begin position="1"/>
        <end position="10"/>
    </location>
</feature>
<evidence type="ECO:0000256" key="1">
    <source>
        <dbReference type="SAM" id="MobiDB-lite"/>
    </source>
</evidence>
<feature type="region of interest" description="Disordered" evidence="1">
    <location>
        <begin position="1"/>
        <end position="83"/>
    </location>
</feature>
<reference evidence="2 3" key="1">
    <citation type="submission" date="2019-06" db="EMBL/GenBank/DDBJ databases">
        <title>Whole genome shotgun sequence of Streptomyces gardneri NBRC 12865.</title>
        <authorList>
            <person name="Hosoyama A."/>
            <person name="Uohara A."/>
            <person name="Ohji S."/>
            <person name="Ichikawa N."/>
        </authorList>
    </citation>
    <scope>NUCLEOTIDE SEQUENCE [LARGE SCALE GENOMIC DNA]</scope>
    <source>
        <strain evidence="2 3">NBRC 12865</strain>
    </source>
</reference>
<dbReference type="Proteomes" id="UP000315226">
    <property type="component" value="Unassembled WGS sequence"/>
</dbReference>
<gene>
    <name evidence="2" type="ORF">SGA01_30610</name>
</gene>
<dbReference type="EMBL" id="BJMN01000019">
    <property type="protein sequence ID" value="GEB57456.1"/>
    <property type="molecule type" value="Genomic_DNA"/>
</dbReference>
<feature type="compositionally biased region" description="Basic and acidic residues" evidence="1">
    <location>
        <begin position="24"/>
        <end position="40"/>
    </location>
</feature>
<evidence type="ECO:0000313" key="3">
    <source>
        <dbReference type="Proteomes" id="UP000315226"/>
    </source>
</evidence>
<protein>
    <submittedName>
        <fullName evidence="2">Uncharacterized protein</fullName>
    </submittedName>
</protein>
<feature type="compositionally biased region" description="Low complexity" evidence="1">
    <location>
        <begin position="143"/>
        <end position="153"/>
    </location>
</feature>
<evidence type="ECO:0000313" key="2">
    <source>
        <dbReference type="EMBL" id="GEB57456.1"/>
    </source>
</evidence>
<sequence>MRRRLGRRRPLWPGSGAPVPFRPLAKERWDSGHRGHREWAVGDMADSPRRIQPGRRGSDGAVRHGGGSQYRRRLLPAHRPRPLLDRPDLSRALADLREAVSTHTRNRLDDAALLLLRMTPPTGPARTHRERITDGERVLSTAERTAPAPTPAACGGANSKTACTPSHWANRW</sequence>